<sequence>MLNLLDLPTELIYRIVEFLEEDYDQCYCHNEKDSNALVNLRLTNKRLSLIARKTLFSTIKILPLEPLNKDDLKRHKNALEHQELWGYVNSVEIDTVGYNEIRYVYPYSTFPPTQGASYEAKVSDEFGKALSTLKKLPNIRAVKLYLSEVCFANGFEWGIRKDFHGPAQTIRFRKAVMEQFFAALADPLAESIKDISITHLQDINDPTLVQSSYFRSVLRRLSSLTLNIVTDNVSLDTREAIELEELHDFFNQLPSTWLMPAAPGLKCLVLSCADRYFGYYPKLDLSSVHFPNLETLALSKFTIAENKHVDWITSHTGLRRLSLHDCPILVYRIVDPEHLVEKDNNNHSTLMDATITGWGRIIQLRELRWSGIFAQFQSSLRSLREFRIGYWKDHDTKTVDSDLDMFENMPFGLFRNRYKVYNSGRRLDDELYEDAEWYTDMQDDEGDDTLLGKMVKQFADRCIEGDQNKEDKAALVGLLESIGMEVPVGFSKEGSVCDLVETQW</sequence>
<dbReference type="PANTHER" id="PTHR42057">
    <property type="entry name" value="F-BOX DOMAIN PROTEIN (AFU_ORTHOLOGUE AFUA_4G00200)"/>
    <property type="match status" value="1"/>
</dbReference>
<dbReference type="GeneID" id="54300181"/>
<dbReference type="RefSeq" id="XP_033391710.1">
    <property type="nucleotide sequence ID" value="XM_033542684.1"/>
</dbReference>
<accession>A0A6A6AVD2</accession>
<keyword evidence="2" id="KW-1185">Reference proteome</keyword>
<reference evidence="1" key="1">
    <citation type="journal article" date="2020" name="Stud. Mycol.">
        <title>101 Dothideomycetes genomes: a test case for predicting lifestyles and emergence of pathogens.</title>
        <authorList>
            <person name="Haridas S."/>
            <person name="Albert R."/>
            <person name="Binder M."/>
            <person name="Bloem J."/>
            <person name="Labutti K."/>
            <person name="Salamov A."/>
            <person name="Andreopoulos B."/>
            <person name="Baker S."/>
            <person name="Barry K."/>
            <person name="Bills G."/>
            <person name="Bluhm B."/>
            <person name="Cannon C."/>
            <person name="Castanera R."/>
            <person name="Culley D."/>
            <person name="Daum C."/>
            <person name="Ezra D."/>
            <person name="Gonzalez J."/>
            <person name="Henrissat B."/>
            <person name="Kuo A."/>
            <person name="Liang C."/>
            <person name="Lipzen A."/>
            <person name="Lutzoni F."/>
            <person name="Magnuson J."/>
            <person name="Mondo S."/>
            <person name="Nolan M."/>
            <person name="Ohm R."/>
            <person name="Pangilinan J."/>
            <person name="Park H.-J."/>
            <person name="Ramirez L."/>
            <person name="Alfaro M."/>
            <person name="Sun H."/>
            <person name="Tritt A."/>
            <person name="Yoshinaga Y."/>
            <person name="Zwiers L.-H."/>
            <person name="Turgeon B."/>
            <person name="Goodwin S."/>
            <person name="Spatafora J."/>
            <person name="Crous P."/>
            <person name="Grigoriev I."/>
        </authorList>
    </citation>
    <scope>NUCLEOTIDE SEQUENCE</scope>
    <source>
        <strain evidence="1">CBS 121167</strain>
    </source>
</reference>
<proteinExistence type="predicted"/>
<gene>
    <name evidence="1" type="ORF">K452DRAFT_303117</name>
</gene>
<name>A0A6A6AVD2_9PEZI</name>
<dbReference type="EMBL" id="ML995539">
    <property type="protein sequence ID" value="KAF2135992.1"/>
    <property type="molecule type" value="Genomic_DNA"/>
</dbReference>
<dbReference type="InterPro" id="IPR032675">
    <property type="entry name" value="LRR_dom_sf"/>
</dbReference>
<evidence type="ECO:0000313" key="2">
    <source>
        <dbReference type="Proteomes" id="UP000799438"/>
    </source>
</evidence>
<dbReference type="OrthoDB" id="3140657at2759"/>
<dbReference type="SUPFAM" id="SSF52047">
    <property type="entry name" value="RNI-like"/>
    <property type="match status" value="1"/>
</dbReference>
<evidence type="ECO:0008006" key="3">
    <source>
        <dbReference type="Google" id="ProtNLM"/>
    </source>
</evidence>
<organism evidence="1 2">
    <name type="scientific">Aplosporella prunicola CBS 121167</name>
    <dbReference type="NCBI Taxonomy" id="1176127"/>
    <lineage>
        <taxon>Eukaryota</taxon>
        <taxon>Fungi</taxon>
        <taxon>Dikarya</taxon>
        <taxon>Ascomycota</taxon>
        <taxon>Pezizomycotina</taxon>
        <taxon>Dothideomycetes</taxon>
        <taxon>Dothideomycetes incertae sedis</taxon>
        <taxon>Botryosphaeriales</taxon>
        <taxon>Aplosporellaceae</taxon>
        <taxon>Aplosporella</taxon>
    </lineage>
</organism>
<dbReference type="PANTHER" id="PTHR42057:SF2">
    <property type="entry name" value="F-BOX DOMAIN PROTEIN (AFU_ORTHOLOGUE AFUA_4G00200)-RELATED"/>
    <property type="match status" value="1"/>
</dbReference>
<evidence type="ECO:0000313" key="1">
    <source>
        <dbReference type="EMBL" id="KAF2135992.1"/>
    </source>
</evidence>
<dbReference type="Proteomes" id="UP000799438">
    <property type="component" value="Unassembled WGS sequence"/>
</dbReference>
<dbReference type="Gene3D" id="3.80.10.10">
    <property type="entry name" value="Ribonuclease Inhibitor"/>
    <property type="match status" value="1"/>
</dbReference>
<protein>
    <recommendedName>
        <fullName evidence="3">F-box domain-containing protein</fullName>
    </recommendedName>
</protein>
<dbReference type="AlphaFoldDB" id="A0A6A6AVD2"/>